<dbReference type="NCBIfam" id="TIGR03013">
    <property type="entry name" value="EpsB_2"/>
    <property type="match status" value="1"/>
</dbReference>
<evidence type="ECO:0000313" key="9">
    <source>
        <dbReference type="EMBL" id="QDV06691.1"/>
    </source>
</evidence>
<dbReference type="NCBIfam" id="TIGR03025">
    <property type="entry name" value="EPS_sugtrans"/>
    <property type="match status" value="1"/>
</dbReference>
<dbReference type="InterPro" id="IPR003362">
    <property type="entry name" value="Bact_transf"/>
</dbReference>
<keyword evidence="5 7" id="KW-1133">Transmembrane helix</keyword>
<accession>A0A518ERH8</accession>
<dbReference type="GO" id="GO:0016020">
    <property type="term" value="C:membrane"/>
    <property type="evidence" value="ECO:0007669"/>
    <property type="project" value="UniProtKB-SubCell"/>
</dbReference>
<evidence type="ECO:0000256" key="5">
    <source>
        <dbReference type="ARBA" id="ARBA00022989"/>
    </source>
</evidence>
<dbReference type="OrthoDB" id="9766874at2"/>
<organism evidence="9 10">
    <name type="scientific">Saltatorellus ferox</name>
    <dbReference type="NCBI Taxonomy" id="2528018"/>
    <lineage>
        <taxon>Bacteria</taxon>
        <taxon>Pseudomonadati</taxon>
        <taxon>Planctomycetota</taxon>
        <taxon>Planctomycetia</taxon>
        <taxon>Planctomycetia incertae sedis</taxon>
        <taxon>Saltatorellus</taxon>
    </lineage>
</organism>
<feature type="transmembrane region" description="Helical" evidence="7">
    <location>
        <begin position="360"/>
        <end position="381"/>
    </location>
</feature>
<protein>
    <submittedName>
        <fullName evidence="9">UDP-N-acetylgalactosamine-undecaprenyl-phosphate N-acetylgalactosaminephosphotransferase</fullName>
        <ecNumber evidence="9">2.7.8.40</ecNumber>
    </submittedName>
</protein>
<feature type="transmembrane region" description="Helical" evidence="7">
    <location>
        <begin position="72"/>
        <end position="92"/>
    </location>
</feature>
<keyword evidence="4 7" id="KW-0812">Transmembrane</keyword>
<dbReference type="InterPro" id="IPR017475">
    <property type="entry name" value="EPS_sugar_tfrase"/>
</dbReference>
<dbReference type="AlphaFoldDB" id="A0A518ERH8"/>
<feature type="transmembrane region" description="Helical" evidence="7">
    <location>
        <begin position="144"/>
        <end position="162"/>
    </location>
</feature>
<feature type="domain" description="Bacterial sugar transferase" evidence="8">
    <location>
        <begin position="355"/>
        <end position="538"/>
    </location>
</feature>
<dbReference type="Proteomes" id="UP000320390">
    <property type="component" value="Chromosome"/>
</dbReference>
<dbReference type="RefSeq" id="WP_145197086.1">
    <property type="nucleotide sequence ID" value="NZ_CP036434.1"/>
</dbReference>
<name>A0A518ERH8_9BACT</name>
<dbReference type="PANTHER" id="PTHR30576:SF0">
    <property type="entry name" value="UNDECAPRENYL-PHOSPHATE N-ACETYLGALACTOSAMINYL 1-PHOSPHATE TRANSFERASE-RELATED"/>
    <property type="match status" value="1"/>
</dbReference>
<reference evidence="9 10" key="1">
    <citation type="submission" date="2019-02" db="EMBL/GenBank/DDBJ databases">
        <title>Deep-cultivation of Planctomycetes and their phenomic and genomic characterization uncovers novel biology.</title>
        <authorList>
            <person name="Wiegand S."/>
            <person name="Jogler M."/>
            <person name="Boedeker C."/>
            <person name="Pinto D."/>
            <person name="Vollmers J."/>
            <person name="Rivas-Marin E."/>
            <person name="Kohn T."/>
            <person name="Peeters S.H."/>
            <person name="Heuer A."/>
            <person name="Rast P."/>
            <person name="Oberbeckmann S."/>
            <person name="Bunk B."/>
            <person name="Jeske O."/>
            <person name="Meyerdierks A."/>
            <person name="Storesund J.E."/>
            <person name="Kallscheuer N."/>
            <person name="Luecker S."/>
            <person name="Lage O.M."/>
            <person name="Pohl T."/>
            <person name="Merkel B.J."/>
            <person name="Hornburger P."/>
            <person name="Mueller R.-W."/>
            <person name="Bruemmer F."/>
            <person name="Labrenz M."/>
            <person name="Spormann A.M."/>
            <person name="Op den Camp H."/>
            <person name="Overmann J."/>
            <person name="Amann R."/>
            <person name="Jetten M.S.M."/>
            <person name="Mascher T."/>
            <person name="Medema M.H."/>
            <person name="Devos D.P."/>
            <person name="Kaster A.-K."/>
            <person name="Ovreas L."/>
            <person name="Rohde M."/>
            <person name="Galperin M.Y."/>
            <person name="Jogler C."/>
        </authorList>
    </citation>
    <scope>NUCLEOTIDE SEQUENCE [LARGE SCALE GENOMIC DNA]</scope>
    <source>
        <strain evidence="9 10">Poly30</strain>
    </source>
</reference>
<evidence type="ECO:0000256" key="6">
    <source>
        <dbReference type="ARBA" id="ARBA00023136"/>
    </source>
</evidence>
<feature type="transmembrane region" description="Helical" evidence="7">
    <location>
        <begin position="104"/>
        <end position="124"/>
    </location>
</feature>
<dbReference type="EMBL" id="CP036434">
    <property type="protein sequence ID" value="QDV06691.1"/>
    <property type="molecule type" value="Genomic_DNA"/>
</dbReference>
<evidence type="ECO:0000313" key="10">
    <source>
        <dbReference type="Proteomes" id="UP000320390"/>
    </source>
</evidence>
<dbReference type="Pfam" id="PF02397">
    <property type="entry name" value="Bac_transf"/>
    <property type="match status" value="1"/>
</dbReference>
<dbReference type="PANTHER" id="PTHR30576">
    <property type="entry name" value="COLANIC BIOSYNTHESIS UDP-GLUCOSE LIPID CARRIER TRANSFERASE"/>
    <property type="match status" value="1"/>
</dbReference>
<evidence type="ECO:0000256" key="3">
    <source>
        <dbReference type="ARBA" id="ARBA00022679"/>
    </source>
</evidence>
<gene>
    <name evidence="9" type="primary">wecA_2</name>
    <name evidence="9" type="ORF">Poly30_22060</name>
</gene>
<evidence type="ECO:0000256" key="1">
    <source>
        <dbReference type="ARBA" id="ARBA00004141"/>
    </source>
</evidence>
<evidence type="ECO:0000256" key="2">
    <source>
        <dbReference type="ARBA" id="ARBA00006464"/>
    </source>
</evidence>
<proteinExistence type="inferred from homology"/>
<keyword evidence="10" id="KW-1185">Reference proteome</keyword>
<evidence type="ECO:0000256" key="7">
    <source>
        <dbReference type="SAM" id="Phobius"/>
    </source>
</evidence>
<comment type="similarity">
    <text evidence="2">Belongs to the bacterial sugar transferase family.</text>
</comment>
<evidence type="ECO:0000259" key="8">
    <source>
        <dbReference type="Pfam" id="PF02397"/>
    </source>
</evidence>
<dbReference type="EC" id="2.7.8.40" evidence="9"/>
<dbReference type="InterPro" id="IPR017464">
    <property type="entry name" value="Sugar_tfrase_EpsB_2"/>
</dbReference>
<evidence type="ECO:0000256" key="4">
    <source>
        <dbReference type="ARBA" id="ARBA00022692"/>
    </source>
</evidence>
<keyword evidence="3 9" id="KW-0808">Transferase</keyword>
<keyword evidence="6 7" id="KW-0472">Membrane</keyword>
<comment type="subcellular location">
    <subcellularLocation>
        <location evidence="1">Membrane</location>
        <topology evidence="1">Multi-pass membrane protein</topology>
    </subcellularLocation>
</comment>
<dbReference type="GO" id="GO:0016780">
    <property type="term" value="F:phosphotransferase activity, for other substituted phosphate groups"/>
    <property type="evidence" value="ECO:0007669"/>
    <property type="project" value="TreeGrafter"/>
</dbReference>
<sequence>MLRVLQHYFPVRTFLLVATELCLLGAVMAVGMTQHLWKLLGDPATTHAGARSAADALARQSLSAADGLQKCIIAAIALTLVSLLCLGLNRLYEFQISASRYERASRFVESAGAGVVLCLILAAVSRVASPTGILSFPGLTLTQTIQHLAVTVAVGFGVLYISRFAFHWLVRRADLDVRVLILGSRGPAHALANQIIEHPEAGFVVVGLVPEPESTIGRRRMEPGPDLVTAQEEAASETTHRLVLNQVTLLGRQIENTGAAMRSGNGEPEVAQGEESLLELLEKLSVEMVVVALEDRRMTLPIKDLLEAKLAGIEVREREEIYEQVTGRIAVAAMRPSYLIFNEGFRRHPWAALLKRVTDLILSIIMLVLLWPVMLFTAIAVRMTSPGPVLFTQERVGQDGKPFILMKFRSMRADAEKLSGPVWASEDDPRITSWGKVMRKTRLDELPQLFNVLAGSMSIVGPRPERQHFVDQLAARIPYFQLRHIVKPGVTGWAQINYPYGNTEQDALHKLQYDLFYIKNYSVLFDLSILISTVKTVVLRRGT</sequence>